<reference evidence="8" key="1">
    <citation type="submission" date="2021-02" db="EMBL/GenBank/DDBJ databases">
        <authorList>
            <person name="Dougan E. K."/>
            <person name="Rhodes N."/>
            <person name="Thang M."/>
            <person name="Chan C."/>
        </authorList>
    </citation>
    <scope>NUCLEOTIDE SEQUENCE</scope>
</reference>
<keyword evidence="4 6" id="KW-1133">Transmembrane helix</keyword>
<keyword evidence="2 6" id="KW-0812">Transmembrane</keyword>
<dbReference type="AlphaFoldDB" id="A0A812PG81"/>
<evidence type="ECO:0000256" key="1">
    <source>
        <dbReference type="ARBA" id="ARBA00004141"/>
    </source>
</evidence>
<dbReference type="EMBL" id="CAJNIZ010014102">
    <property type="protein sequence ID" value="CAE7358076.1"/>
    <property type="molecule type" value="Genomic_DNA"/>
</dbReference>
<feature type="transmembrane region" description="Helical" evidence="6">
    <location>
        <begin position="208"/>
        <end position="230"/>
    </location>
</feature>
<dbReference type="Pfam" id="PF13499">
    <property type="entry name" value="EF-hand_7"/>
    <property type="match status" value="1"/>
</dbReference>
<dbReference type="PROSITE" id="PS50222">
    <property type="entry name" value="EF_HAND_2"/>
    <property type="match status" value="2"/>
</dbReference>
<evidence type="ECO:0000256" key="2">
    <source>
        <dbReference type="ARBA" id="ARBA00022692"/>
    </source>
</evidence>
<dbReference type="Proteomes" id="UP000649617">
    <property type="component" value="Unassembled WGS sequence"/>
</dbReference>
<dbReference type="InterPro" id="IPR005821">
    <property type="entry name" value="Ion_trans_dom"/>
</dbReference>
<feature type="transmembrane region" description="Helical" evidence="6">
    <location>
        <begin position="137"/>
        <end position="159"/>
    </location>
</feature>
<sequence>MNSDAGFDLNIKTDWEREVSNMTETSVLTFTNRGEIRKSVVGEQLKVKGLGIATDVFRRAETSSHAVNKVTKESESSIRVAFCKSCSRKLLRNKMFAHFMVSIVILDAFLTASDINYRARGDVTPQYVVGRRLLYDWLAWLDFAIIALGCLDLLVSAFVKVEFLSKIGATRVLRLIRIVRLLQLLRRNRSLKELQKLVNMLATCLKTLFWSFVFLCLVMTGWAMLIVEIIHPYMLELPSEELFRDCDQCIRATSTVMHANLLLFKTVIAGDGWGQIAVPIIEAYPETAIIFIGSLLTLVFGVLNLIVAVVVDTFAEVRENDVVNLAQELEFIIEDDQKVLREIFDRLDSDQDGQLTLDELLDGAHNDSEFQSRLKVMDIDEVDLQQLFDMIDVDASGSIAMEEFIVPLSRWVHDSKTAPRFIKYNLLRALTQQEELLRFSHQNFNSVFERVDRLSLVVNDLAAKHGCGPSAAVGQTQQASEDSCEKPIAVDDAEVDDADLKMHQ</sequence>
<feature type="domain" description="EF-hand" evidence="7">
    <location>
        <begin position="379"/>
        <end position="414"/>
    </location>
</feature>
<dbReference type="GO" id="GO:0016020">
    <property type="term" value="C:membrane"/>
    <property type="evidence" value="ECO:0007669"/>
    <property type="project" value="UniProtKB-SubCell"/>
</dbReference>
<evidence type="ECO:0000256" key="5">
    <source>
        <dbReference type="ARBA" id="ARBA00023136"/>
    </source>
</evidence>
<evidence type="ECO:0000256" key="3">
    <source>
        <dbReference type="ARBA" id="ARBA00022837"/>
    </source>
</evidence>
<evidence type="ECO:0000256" key="6">
    <source>
        <dbReference type="SAM" id="Phobius"/>
    </source>
</evidence>
<dbReference type="Gene3D" id="1.20.120.350">
    <property type="entry name" value="Voltage-gated potassium channels. Chain C"/>
    <property type="match status" value="1"/>
</dbReference>
<dbReference type="Gene3D" id="1.10.287.70">
    <property type="match status" value="1"/>
</dbReference>
<protein>
    <submittedName>
        <fullName evidence="8">CACNA1C protein</fullName>
    </submittedName>
</protein>
<dbReference type="Gene3D" id="1.10.238.10">
    <property type="entry name" value="EF-hand"/>
    <property type="match status" value="1"/>
</dbReference>
<dbReference type="Pfam" id="PF00520">
    <property type="entry name" value="Ion_trans"/>
    <property type="match status" value="1"/>
</dbReference>
<proteinExistence type="predicted"/>
<keyword evidence="3" id="KW-0106">Calcium</keyword>
<evidence type="ECO:0000259" key="7">
    <source>
        <dbReference type="PROSITE" id="PS50222"/>
    </source>
</evidence>
<accession>A0A812PG81</accession>
<gene>
    <name evidence="8" type="primary">CACNA1C</name>
    <name evidence="8" type="ORF">SPIL2461_LOCUS8538</name>
</gene>
<dbReference type="InterPro" id="IPR027359">
    <property type="entry name" value="Volt_channel_dom_sf"/>
</dbReference>
<keyword evidence="9" id="KW-1185">Reference proteome</keyword>
<evidence type="ECO:0000313" key="9">
    <source>
        <dbReference type="Proteomes" id="UP000649617"/>
    </source>
</evidence>
<dbReference type="OrthoDB" id="444540at2759"/>
<dbReference type="InterPro" id="IPR011992">
    <property type="entry name" value="EF-hand-dom_pair"/>
</dbReference>
<dbReference type="PROSITE" id="PS00018">
    <property type="entry name" value="EF_HAND_1"/>
    <property type="match status" value="2"/>
</dbReference>
<keyword evidence="5 6" id="KW-0472">Membrane</keyword>
<evidence type="ECO:0000313" key="8">
    <source>
        <dbReference type="EMBL" id="CAE7358076.1"/>
    </source>
</evidence>
<name>A0A812PG81_SYMPI</name>
<feature type="non-terminal residue" evidence="8">
    <location>
        <position position="1"/>
    </location>
</feature>
<organism evidence="8 9">
    <name type="scientific">Symbiodinium pilosum</name>
    <name type="common">Dinoflagellate</name>
    <dbReference type="NCBI Taxonomy" id="2952"/>
    <lineage>
        <taxon>Eukaryota</taxon>
        <taxon>Sar</taxon>
        <taxon>Alveolata</taxon>
        <taxon>Dinophyceae</taxon>
        <taxon>Suessiales</taxon>
        <taxon>Symbiodiniaceae</taxon>
        <taxon>Symbiodinium</taxon>
    </lineage>
</organism>
<evidence type="ECO:0000256" key="4">
    <source>
        <dbReference type="ARBA" id="ARBA00022989"/>
    </source>
</evidence>
<dbReference type="SUPFAM" id="SSF47473">
    <property type="entry name" value="EF-hand"/>
    <property type="match status" value="1"/>
</dbReference>
<dbReference type="GO" id="GO:0005216">
    <property type="term" value="F:monoatomic ion channel activity"/>
    <property type="evidence" value="ECO:0007669"/>
    <property type="project" value="InterPro"/>
</dbReference>
<dbReference type="SMART" id="SM00054">
    <property type="entry name" value="EFh"/>
    <property type="match status" value="2"/>
</dbReference>
<dbReference type="CDD" id="cd00051">
    <property type="entry name" value="EFh"/>
    <property type="match status" value="1"/>
</dbReference>
<feature type="transmembrane region" description="Helical" evidence="6">
    <location>
        <begin position="96"/>
        <end position="117"/>
    </location>
</feature>
<feature type="transmembrane region" description="Helical" evidence="6">
    <location>
        <begin position="288"/>
        <end position="311"/>
    </location>
</feature>
<comment type="subcellular location">
    <subcellularLocation>
        <location evidence="1">Membrane</location>
        <topology evidence="1">Multi-pass membrane protein</topology>
    </subcellularLocation>
</comment>
<dbReference type="InterPro" id="IPR002048">
    <property type="entry name" value="EF_hand_dom"/>
</dbReference>
<dbReference type="GO" id="GO:0005509">
    <property type="term" value="F:calcium ion binding"/>
    <property type="evidence" value="ECO:0007669"/>
    <property type="project" value="InterPro"/>
</dbReference>
<feature type="domain" description="EF-hand" evidence="7">
    <location>
        <begin position="335"/>
        <end position="370"/>
    </location>
</feature>
<dbReference type="InterPro" id="IPR018247">
    <property type="entry name" value="EF_Hand_1_Ca_BS"/>
</dbReference>
<dbReference type="SUPFAM" id="SSF81324">
    <property type="entry name" value="Voltage-gated potassium channels"/>
    <property type="match status" value="1"/>
</dbReference>
<comment type="caution">
    <text evidence="8">The sequence shown here is derived from an EMBL/GenBank/DDBJ whole genome shotgun (WGS) entry which is preliminary data.</text>
</comment>